<sequence length="197" mass="22292">MTDREPSNTRNILPHEASRVLIYGVTGSGKSTLAIVLSKISGIEAHLVDEEFGWLPNWTSRPPVEIRELVAPVVAGDAWIFDSAYATFRDLVTPRAQLILGLDYSRARTLAQLLRRTVKRIISKEPVCNGNIETWRSLLSKDSIVAWYFKSFNRKRSTMRQLAKTASIVPRVLLFKNPRQTADWLNSLKAAAESRNR</sequence>
<evidence type="ECO:0008006" key="3">
    <source>
        <dbReference type="Google" id="ProtNLM"/>
    </source>
</evidence>
<dbReference type="KEGG" id="rsa:RSal33209_2307"/>
<dbReference type="HOGENOM" id="CLU_092618_1_1_11"/>
<dbReference type="Proteomes" id="UP000002007">
    <property type="component" value="Chromosome"/>
</dbReference>
<gene>
    <name evidence="1" type="ordered locus">RSal33209_2307</name>
</gene>
<accession>A9WTA0</accession>
<proteinExistence type="predicted"/>
<keyword evidence="2" id="KW-1185">Reference proteome</keyword>
<dbReference type="PANTHER" id="PTHR37816:SF1">
    <property type="entry name" value="TOXIN"/>
    <property type="match status" value="1"/>
</dbReference>
<name>A9WTA0_RENSM</name>
<dbReference type="InterPro" id="IPR027417">
    <property type="entry name" value="P-loop_NTPase"/>
</dbReference>
<dbReference type="InterPro" id="IPR052922">
    <property type="entry name" value="Cytidylate_Kinase-2"/>
</dbReference>
<dbReference type="RefSeq" id="WP_012245703.1">
    <property type="nucleotide sequence ID" value="NC_010168.1"/>
</dbReference>
<dbReference type="PANTHER" id="PTHR37816">
    <property type="entry name" value="YALI0E33011P"/>
    <property type="match status" value="1"/>
</dbReference>
<dbReference type="EMBL" id="CP000910">
    <property type="protein sequence ID" value="ABY24038.1"/>
    <property type="molecule type" value="Genomic_DNA"/>
</dbReference>
<dbReference type="STRING" id="288705.RSal33209_2307"/>
<evidence type="ECO:0000313" key="2">
    <source>
        <dbReference type="Proteomes" id="UP000002007"/>
    </source>
</evidence>
<evidence type="ECO:0000313" key="1">
    <source>
        <dbReference type="EMBL" id="ABY24038.1"/>
    </source>
</evidence>
<organism evidence="1 2">
    <name type="scientific">Renibacterium salmoninarum (strain ATCC 33209 / DSM 20767 / JCM 11484 / NBRC 15589 / NCIMB 2235)</name>
    <dbReference type="NCBI Taxonomy" id="288705"/>
    <lineage>
        <taxon>Bacteria</taxon>
        <taxon>Bacillati</taxon>
        <taxon>Actinomycetota</taxon>
        <taxon>Actinomycetes</taxon>
        <taxon>Micrococcales</taxon>
        <taxon>Micrococcaceae</taxon>
        <taxon>Renibacterium</taxon>
    </lineage>
</organism>
<protein>
    <recommendedName>
        <fullName evidence="3">Adenylate kinase</fullName>
    </recommendedName>
</protein>
<dbReference type="AlphaFoldDB" id="A9WTA0"/>
<dbReference type="SUPFAM" id="SSF52540">
    <property type="entry name" value="P-loop containing nucleoside triphosphate hydrolases"/>
    <property type="match status" value="1"/>
</dbReference>
<reference evidence="2" key="1">
    <citation type="journal article" date="2008" name="J. Bacteriol.">
        <title>Genome sequence of the fish pathogen Renibacterium salmoninarum suggests reductive evolution away from an environmental Arthrobacter ancestor.</title>
        <authorList>
            <person name="Wiens G.D."/>
            <person name="Rockey D.D."/>
            <person name="Wu Z."/>
            <person name="Chang J."/>
            <person name="Levy R."/>
            <person name="Crane S."/>
            <person name="Chen D.S."/>
            <person name="Capri G.R."/>
            <person name="Burnett J.R."/>
            <person name="Sudheesh P.S."/>
            <person name="Schipma M.J."/>
            <person name="Burd H."/>
            <person name="Bhattacharyya A."/>
            <person name="Rhodes L.D."/>
            <person name="Kaul R."/>
            <person name="Strom M.S."/>
        </authorList>
    </citation>
    <scope>NUCLEOTIDE SEQUENCE [LARGE SCALE GENOMIC DNA]</scope>
    <source>
        <strain evidence="2">ATCC 33209 / DSM 20767 / JCM 11484 / NBRC 15589 / NCIMB 2235</strain>
    </source>
</reference>
<dbReference type="eggNOG" id="COG0563">
    <property type="taxonomic scope" value="Bacteria"/>
</dbReference>